<name>A0A7X2S812_9BACI</name>
<gene>
    <name evidence="1" type="ORF">GKZ89_18485</name>
</gene>
<protein>
    <submittedName>
        <fullName evidence="1">Gas vesicle protein GvpR</fullName>
    </submittedName>
</protein>
<evidence type="ECO:0000313" key="1">
    <source>
        <dbReference type="EMBL" id="MTH55383.1"/>
    </source>
</evidence>
<dbReference type="EMBL" id="WMIB01000028">
    <property type="protein sequence ID" value="MTH55383.1"/>
    <property type="molecule type" value="Genomic_DNA"/>
</dbReference>
<accession>A0A7X2S812</accession>
<reference evidence="1 2" key="1">
    <citation type="journal article" date="2017" name="Int. J. Syst. Evol. Microbiol.">
        <title>Bacillus mangrovi sp. nov., isolated from a sediment sample from a mangrove forest.</title>
        <authorList>
            <person name="Gupta V."/>
            <person name="Singh P.K."/>
            <person name="Korpole S."/>
            <person name="Tanuku N.R.S."/>
            <person name="Pinnaka A.K."/>
        </authorList>
    </citation>
    <scope>NUCLEOTIDE SEQUENCE [LARGE SCALE GENOMIC DNA]</scope>
    <source>
        <strain evidence="1 2">KCTC 33872</strain>
    </source>
</reference>
<evidence type="ECO:0000313" key="2">
    <source>
        <dbReference type="Proteomes" id="UP000434639"/>
    </source>
</evidence>
<keyword evidence="2" id="KW-1185">Reference proteome</keyword>
<organism evidence="1 2">
    <name type="scientific">Metabacillus mangrovi</name>
    <dbReference type="NCBI Taxonomy" id="1491830"/>
    <lineage>
        <taxon>Bacteria</taxon>
        <taxon>Bacillati</taxon>
        <taxon>Bacillota</taxon>
        <taxon>Bacilli</taxon>
        <taxon>Bacillales</taxon>
        <taxon>Bacillaceae</taxon>
        <taxon>Metabacillus</taxon>
    </lineage>
</organism>
<comment type="caution">
    <text evidence="1">The sequence shown here is derived from an EMBL/GenBank/DDBJ whole genome shotgun (WGS) entry which is preliminary data.</text>
</comment>
<dbReference type="RefSeq" id="WP_162357081.1">
    <property type="nucleotide sequence ID" value="NZ_WMIB01000028.1"/>
</dbReference>
<dbReference type="Proteomes" id="UP000434639">
    <property type="component" value="Unassembled WGS sequence"/>
</dbReference>
<proteinExistence type="predicted"/>
<sequence>MKDTLDALEQFFREHLAPPHKIPSVEPEEEGFRALVEIIEEKDYMRKFARDEMVGVYDVRLNSENEVISYSRRYLKHRGDTGQWI</sequence>
<dbReference type="AlphaFoldDB" id="A0A7X2S812"/>